<feature type="domain" description="Signal transduction histidine kinase internal region" evidence="3">
    <location>
        <begin position="367"/>
        <end position="445"/>
    </location>
</feature>
<evidence type="ECO:0000259" key="3">
    <source>
        <dbReference type="Pfam" id="PF06580"/>
    </source>
</evidence>
<dbReference type="EMBL" id="JAPRAT010000040">
    <property type="protein sequence ID" value="MCZ0704519.1"/>
    <property type="molecule type" value="Genomic_DNA"/>
</dbReference>
<dbReference type="GO" id="GO:0016020">
    <property type="term" value="C:membrane"/>
    <property type="evidence" value="ECO:0007669"/>
    <property type="project" value="InterPro"/>
</dbReference>
<name>A0A9J6RG27_9BACI</name>
<dbReference type="RefSeq" id="WP_268781292.1">
    <property type="nucleotide sequence ID" value="NZ_JAPRAT010000040.1"/>
</dbReference>
<comment type="caution">
    <text evidence="4">The sequence shown here is derived from an EMBL/GenBank/DDBJ whole genome shotgun (WGS) entry which is preliminary data.</text>
</comment>
<sequence>MNIIKKFSFRALLFISLSLYLIIIFSTVILVNHRVSVNEIIDLTARQQETNLELIKRNIEEKLTSIENNSVVLARQSSLHEVIHGNHSHFQRNALTLDFSNSVYSNGDIHSIEIFMENPPTNNIQNPVRYYNINEAYETNWIGSLDKQIATWIGIRPIEMMAGNEVVISYARILKNSRGHVQAILVLNLDPLIVENWLRSYPDDSILYLINENQHILASTDYKSIGENNDIQTESESNSATTHFIQDEQLIVSSEIKPYNWKLIGITPYSELTKSSNQVARNIVLFSFILLLVFLIGMSFIINQLTKPIHQLTRLMNDYKLNRTNQIIPNDYTNEFGKLFHGYQNLINRNERLFNSLIKQYKSQKRAELRALQANINPHFLYNTLDQLNWRAIERGDDDMSLMIELLGDMLRVGLSNGEAIISIEDEVNYVEKYLKLQSIRNKESFAYHFNIDKQALHAYIPKLTLQPFIENAIIHGLANKKNGLITITIHEQEDHIVLSIKDNGSGAQSFQKSRKKMKTGGYGIRNVKERLNHYYNYKAKIFLSNRSEGGVEVKITIPKVTDKSDLF</sequence>
<dbReference type="Pfam" id="PF06580">
    <property type="entry name" value="His_kinase"/>
    <property type="match status" value="1"/>
</dbReference>
<evidence type="ECO:0000313" key="4">
    <source>
        <dbReference type="EMBL" id="MCZ0704519.1"/>
    </source>
</evidence>
<evidence type="ECO:0000259" key="2">
    <source>
        <dbReference type="Pfam" id="PF02518"/>
    </source>
</evidence>
<dbReference type="AlphaFoldDB" id="A0A9J6RG27"/>
<dbReference type="InterPro" id="IPR010559">
    <property type="entry name" value="Sig_transdc_His_kin_internal"/>
</dbReference>
<dbReference type="Gene3D" id="6.10.340.10">
    <property type="match status" value="1"/>
</dbReference>
<gene>
    <name evidence="4" type="ORF">OWO01_15010</name>
</gene>
<dbReference type="PANTHER" id="PTHR34220">
    <property type="entry name" value="SENSOR HISTIDINE KINASE YPDA"/>
    <property type="match status" value="1"/>
</dbReference>
<dbReference type="Proteomes" id="UP001084197">
    <property type="component" value="Unassembled WGS sequence"/>
</dbReference>
<protein>
    <submittedName>
        <fullName evidence="4">Sensor histidine kinase</fullName>
    </submittedName>
</protein>
<reference evidence="4" key="1">
    <citation type="submission" date="2022-11" db="EMBL/GenBank/DDBJ databases">
        <title>WGS of Natronobacillus azotifigens 24KS-1, an anaerobic diazotrophic haloalkaliphile from soda-rich habitats.</title>
        <authorList>
            <person name="Sorokin D.Y."/>
            <person name="Merkel A.Y."/>
        </authorList>
    </citation>
    <scope>NUCLEOTIDE SEQUENCE</scope>
    <source>
        <strain evidence="4">24KS-1</strain>
    </source>
</reference>
<keyword evidence="4" id="KW-0808">Transferase</keyword>
<keyword evidence="4" id="KW-0418">Kinase</keyword>
<keyword evidence="1" id="KW-0472">Membrane</keyword>
<feature type="transmembrane region" description="Helical" evidence="1">
    <location>
        <begin position="12"/>
        <end position="31"/>
    </location>
</feature>
<feature type="transmembrane region" description="Helical" evidence="1">
    <location>
        <begin position="283"/>
        <end position="302"/>
    </location>
</feature>
<evidence type="ECO:0000313" key="5">
    <source>
        <dbReference type="Proteomes" id="UP001084197"/>
    </source>
</evidence>
<evidence type="ECO:0000256" key="1">
    <source>
        <dbReference type="SAM" id="Phobius"/>
    </source>
</evidence>
<dbReference type="SUPFAM" id="SSF55874">
    <property type="entry name" value="ATPase domain of HSP90 chaperone/DNA topoisomerase II/histidine kinase"/>
    <property type="match status" value="1"/>
</dbReference>
<proteinExistence type="predicted"/>
<keyword evidence="1" id="KW-0812">Transmembrane</keyword>
<dbReference type="InterPro" id="IPR050640">
    <property type="entry name" value="Bact_2-comp_sensor_kinase"/>
</dbReference>
<organism evidence="4 5">
    <name type="scientific">Natronobacillus azotifigens</name>
    <dbReference type="NCBI Taxonomy" id="472978"/>
    <lineage>
        <taxon>Bacteria</taxon>
        <taxon>Bacillati</taxon>
        <taxon>Bacillota</taxon>
        <taxon>Bacilli</taxon>
        <taxon>Bacillales</taxon>
        <taxon>Bacillaceae</taxon>
        <taxon>Natronobacillus</taxon>
    </lineage>
</organism>
<feature type="domain" description="Histidine kinase/HSP90-like ATPase" evidence="2">
    <location>
        <begin position="466"/>
        <end position="560"/>
    </location>
</feature>
<dbReference type="Gene3D" id="3.30.565.10">
    <property type="entry name" value="Histidine kinase-like ATPase, C-terminal domain"/>
    <property type="match status" value="1"/>
</dbReference>
<keyword evidence="1" id="KW-1133">Transmembrane helix</keyword>
<dbReference type="GO" id="GO:0000155">
    <property type="term" value="F:phosphorelay sensor kinase activity"/>
    <property type="evidence" value="ECO:0007669"/>
    <property type="project" value="InterPro"/>
</dbReference>
<accession>A0A9J6RG27</accession>
<dbReference type="InterPro" id="IPR003594">
    <property type="entry name" value="HATPase_dom"/>
</dbReference>
<keyword evidence="5" id="KW-1185">Reference proteome</keyword>
<dbReference type="InterPro" id="IPR036890">
    <property type="entry name" value="HATPase_C_sf"/>
</dbReference>
<dbReference type="PANTHER" id="PTHR34220:SF7">
    <property type="entry name" value="SENSOR HISTIDINE KINASE YPDA"/>
    <property type="match status" value="1"/>
</dbReference>
<dbReference type="Pfam" id="PF02518">
    <property type="entry name" value="HATPase_c"/>
    <property type="match status" value="1"/>
</dbReference>